<protein>
    <recommendedName>
        <fullName evidence="3">Lipoprotein</fullName>
    </recommendedName>
</protein>
<evidence type="ECO:0000313" key="2">
    <source>
        <dbReference type="Proteomes" id="UP000027936"/>
    </source>
</evidence>
<gene>
    <name evidence="1" type="ORF">M670_00219</name>
</gene>
<dbReference type="PATRIC" id="fig|1348973.3.peg.211"/>
<dbReference type="AlphaFoldDB" id="A0A072P410"/>
<name>A0A072P410_SCHAZ</name>
<sequence length="204" mass="22737">MMNKWRKIIGCSAIAIGLGCAGVITITGVEGDQVEAAQTSFVSESANDIEQRLFAQSPRHYVEMEGKVSAYDGKNITILHPIHGEKTFSIASDAIISDRYIKLKKDVLAEVKIFDSKVYRIETERTIETYGTLSSLDNKKITVTVDNVKKEFPKGKFFYLDKDGYRGSVIGMPVSITLDSGFTALNAEIEDDYDDLDDDDHYDD</sequence>
<dbReference type="Proteomes" id="UP000027936">
    <property type="component" value="Unassembled WGS sequence"/>
</dbReference>
<reference evidence="1 2" key="1">
    <citation type="submission" date="2014-04" db="EMBL/GenBank/DDBJ databases">
        <title>Draft genome sequence of Bacillus azotoformans MEV2011, a (co-) denitrifying strain unable to grow in the presence of oxygen.</title>
        <authorList>
            <person name="Nielsen M."/>
            <person name="Schreiber L."/>
            <person name="Finster K."/>
            <person name="Schramm A."/>
        </authorList>
    </citation>
    <scope>NUCLEOTIDE SEQUENCE [LARGE SCALE GENOMIC DNA]</scope>
    <source>
        <strain evidence="1 2">MEV2011</strain>
    </source>
</reference>
<proteinExistence type="predicted"/>
<comment type="caution">
    <text evidence="1">The sequence shown here is derived from an EMBL/GenBank/DDBJ whole genome shotgun (WGS) entry which is preliminary data.</text>
</comment>
<dbReference type="EMBL" id="JJRY01000001">
    <property type="protein sequence ID" value="KEF40200.1"/>
    <property type="molecule type" value="Genomic_DNA"/>
</dbReference>
<dbReference type="PROSITE" id="PS51257">
    <property type="entry name" value="PROKAR_LIPOPROTEIN"/>
    <property type="match status" value="1"/>
</dbReference>
<dbReference type="OrthoDB" id="9997184at2"/>
<evidence type="ECO:0000313" key="1">
    <source>
        <dbReference type="EMBL" id="KEF40200.1"/>
    </source>
</evidence>
<evidence type="ECO:0008006" key="3">
    <source>
        <dbReference type="Google" id="ProtNLM"/>
    </source>
</evidence>
<organism evidence="1 2">
    <name type="scientific">Schinkia azotoformans MEV2011</name>
    <dbReference type="NCBI Taxonomy" id="1348973"/>
    <lineage>
        <taxon>Bacteria</taxon>
        <taxon>Bacillati</taxon>
        <taxon>Bacillota</taxon>
        <taxon>Bacilli</taxon>
        <taxon>Bacillales</taxon>
        <taxon>Bacillaceae</taxon>
        <taxon>Calidifontibacillus/Schinkia group</taxon>
        <taxon>Schinkia</taxon>
    </lineage>
</organism>
<accession>A0A072P410</accession>
<dbReference type="RefSeq" id="WP_035192553.1">
    <property type="nucleotide sequence ID" value="NZ_JJRY01000001.1"/>
</dbReference>